<dbReference type="HAMAP" id="MF_01274">
    <property type="entry name" value="Pantothen_kinase_3"/>
    <property type="match status" value="1"/>
</dbReference>
<evidence type="ECO:0000256" key="1">
    <source>
        <dbReference type="ARBA" id="ARBA00001206"/>
    </source>
</evidence>
<dbReference type="GO" id="GO:0046872">
    <property type="term" value="F:metal ion binding"/>
    <property type="evidence" value="ECO:0007669"/>
    <property type="project" value="UniProtKB-KW"/>
</dbReference>
<dbReference type="Proteomes" id="UP000461880">
    <property type="component" value="Unassembled WGS sequence"/>
</dbReference>
<feature type="binding site" evidence="16">
    <location>
        <begin position="110"/>
        <end position="113"/>
    </location>
    <ligand>
        <name>substrate</name>
    </ligand>
</feature>
<comment type="subunit">
    <text evidence="5 16">Homodimer.</text>
</comment>
<feature type="binding site" evidence="16">
    <location>
        <position position="132"/>
    </location>
    <ligand>
        <name>K(+)</name>
        <dbReference type="ChEBI" id="CHEBI:29103"/>
    </ligand>
</feature>
<comment type="caution">
    <text evidence="17">The sequence shown here is derived from an EMBL/GenBank/DDBJ whole genome shotgun (WGS) entry which is preliminary data.</text>
</comment>
<comment type="cofactor">
    <cofactor evidence="2">
        <name>K(+)</name>
        <dbReference type="ChEBI" id="CHEBI:29103"/>
    </cofactor>
</comment>
<dbReference type="RefSeq" id="WP_105304281.1">
    <property type="nucleotide sequence ID" value="NZ_VUMN01000002.1"/>
</dbReference>
<comment type="caution">
    <text evidence="16">Lacks conserved residue(s) required for the propagation of feature annotation.</text>
</comment>
<comment type="cofactor">
    <cofactor evidence="16">
        <name>NH4(+)</name>
        <dbReference type="ChEBI" id="CHEBI:28938"/>
    </cofactor>
    <cofactor evidence="16">
        <name>K(+)</name>
        <dbReference type="ChEBI" id="CHEBI:29103"/>
    </cofactor>
    <text evidence="16">A monovalent cation. Ammonium or potassium.</text>
</comment>
<dbReference type="EMBL" id="VUMN01000002">
    <property type="protein sequence ID" value="MSS57595.1"/>
    <property type="molecule type" value="Genomic_DNA"/>
</dbReference>
<name>A0A7X2NQ99_9FIRM</name>
<dbReference type="Gene3D" id="3.30.420.40">
    <property type="match status" value="2"/>
</dbReference>
<dbReference type="PANTHER" id="PTHR34265">
    <property type="entry name" value="TYPE III PANTOTHENATE KINASE"/>
    <property type="match status" value="1"/>
</dbReference>
<protein>
    <recommendedName>
        <fullName evidence="15 16">Type III pantothenate kinase</fullName>
        <ecNumber evidence="6 16">2.7.1.33</ecNumber>
    </recommendedName>
    <alternativeName>
        <fullName evidence="16">PanK-III</fullName>
    </alternativeName>
    <alternativeName>
        <fullName evidence="16">Pantothenic acid kinase</fullName>
    </alternativeName>
</protein>
<dbReference type="GO" id="GO:0005737">
    <property type="term" value="C:cytoplasm"/>
    <property type="evidence" value="ECO:0007669"/>
    <property type="project" value="UniProtKB-SubCell"/>
</dbReference>
<dbReference type="InterPro" id="IPR043129">
    <property type="entry name" value="ATPase_NBD"/>
</dbReference>
<dbReference type="GO" id="GO:0015937">
    <property type="term" value="P:coenzyme A biosynthetic process"/>
    <property type="evidence" value="ECO:0007669"/>
    <property type="project" value="UniProtKB-UniRule"/>
</dbReference>
<evidence type="ECO:0000256" key="8">
    <source>
        <dbReference type="ARBA" id="ARBA00022679"/>
    </source>
</evidence>
<organism evidence="17 18">
    <name type="scientific">Stecheria intestinalis</name>
    <dbReference type="NCBI Taxonomy" id="2606630"/>
    <lineage>
        <taxon>Bacteria</taxon>
        <taxon>Bacillati</taxon>
        <taxon>Bacillota</taxon>
        <taxon>Erysipelotrichia</taxon>
        <taxon>Erysipelotrichales</taxon>
        <taxon>Erysipelotrichaceae</taxon>
        <taxon>Stecheria</taxon>
    </lineage>
</organism>
<keyword evidence="9 16" id="KW-0547">Nucleotide-binding</keyword>
<feature type="active site" description="Proton acceptor" evidence="16">
    <location>
        <position position="112"/>
    </location>
</feature>
<dbReference type="EC" id="2.7.1.33" evidence="6 16"/>
<dbReference type="NCBIfam" id="NF009855">
    <property type="entry name" value="PRK13321.1"/>
    <property type="match status" value="1"/>
</dbReference>
<evidence type="ECO:0000256" key="14">
    <source>
        <dbReference type="ARBA" id="ARBA00038036"/>
    </source>
</evidence>
<keyword evidence="13 16" id="KW-0173">Coenzyme A biosynthesis</keyword>
<proteinExistence type="inferred from homology"/>
<sequence>MKSYLLTIDAGNTHIKMQLMRDGISESSFRLTTKTPRTSDEYGIVEKEFLDSLNLSASDIEAVIISSVVPKIMYALTSSVKKYLKKEPMIIGPGIRTGIQIRNDNPKEVGADRLVDVVAAYYTYHRSCIIVDFGTATTFDYVSAEGIFQYTVIAPGLDICAQALTSSTAKLPEIEIEKPASILGRNTISGMQAGVVYGYIGCVEGILKRMKQELKDQGAYVIATGGLGKVIANETSSIDLYDPDIAGKGMYILYQKNKENL</sequence>
<evidence type="ECO:0000256" key="5">
    <source>
        <dbReference type="ARBA" id="ARBA00011738"/>
    </source>
</evidence>
<accession>A0A7X2NQ99</accession>
<dbReference type="UniPathway" id="UPA00241">
    <property type="reaction ID" value="UER00352"/>
</dbReference>
<evidence type="ECO:0000256" key="4">
    <source>
        <dbReference type="ARBA" id="ARBA00005225"/>
    </source>
</evidence>
<dbReference type="GO" id="GO:0005524">
    <property type="term" value="F:ATP binding"/>
    <property type="evidence" value="ECO:0007669"/>
    <property type="project" value="UniProtKB-UniRule"/>
</dbReference>
<dbReference type="InterPro" id="IPR004619">
    <property type="entry name" value="Type_III_PanK"/>
</dbReference>
<evidence type="ECO:0000256" key="9">
    <source>
        <dbReference type="ARBA" id="ARBA00022741"/>
    </source>
</evidence>
<comment type="catalytic activity">
    <reaction evidence="1 16">
        <text>(R)-pantothenate + ATP = (R)-4'-phosphopantothenate + ADP + H(+)</text>
        <dbReference type="Rhea" id="RHEA:16373"/>
        <dbReference type="ChEBI" id="CHEBI:10986"/>
        <dbReference type="ChEBI" id="CHEBI:15378"/>
        <dbReference type="ChEBI" id="CHEBI:29032"/>
        <dbReference type="ChEBI" id="CHEBI:30616"/>
        <dbReference type="ChEBI" id="CHEBI:456216"/>
        <dbReference type="EC" id="2.7.1.33"/>
    </reaction>
</comment>
<feature type="binding site" evidence="16">
    <location>
        <begin position="9"/>
        <end position="16"/>
    </location>
    <ligand>
        <name>ATP</name>
        <dbReference type="ChEBI" id="CHEBI:30616"/>
    </ligand>
</feature>
<evidence type="ECO:0000256" key="11">
    <source>
        <dbReference type="ARBA" id="ARBA00022840"/>
    </source>
</evidence>
<evidence type="ECO:0000256" key="7">
    <source>
        <dbReference type="ARBA" id="ARBA00022490"/>
    </source>
</evidence>
<dbReference type="GO" id="GO:0004594">
    <property type="term" value="F:pantothenate kinase activity"/>
    <property type="evidence" value="ECO:0007669"/>
    <property type="project" value="UniProtKB-UniRule"/>
</dbReference>
<evidence type="ECO:0000256" key="6">
    <source>
        <dbReference type="ARBA" id="ARBA00012102"/>
    </source>
</evidence>
<evidence type="ECO:0000313" key="17">
    <source>
        <dbReference type="EMBL" id="MSS57595.1"/>
    </source>
</evidence>
<keyword evidence="16" id="KW-0479">Metal-binding</keyword>
<gene>
    <name evidence="16" type="primary">coaX</name>
    <name evidence="17" type="ORF">FYJ51_01550</name>
</gene>
<feature type="binding site" evidence="16">
    <location>
        <position position="187"/>
    </location>
    <ligand>
        <name>substrate</name>
    </ligand>
</feature>
<comment type="subcellular location">
    <subcellularLocation>
        <location evidence="3 16">Cytoplasm</location>
    </subcellularLocation>
</comment>
<dbReference type="SUPFAM" id="SSF53067">
    <property type="entry name" value="Actin-like ATPase domain"/>
    <property type="match status" value="2"/>
</dbReference>
<keyword evidence="8 16" id="KW-0808">Transferase</keyword>
<dbReference type="CDD" id="cd24015">
    <property type="entry name" value="ASKHA_NBD_PanK-III"/>
    <property type="match status" value="1"/>
</dbReference>
<keyword evidence="11 16" id="KW-0067">ATP-binding</keyword>
<feature type="binding site" evidence="16">
    <location>
        <position position="135"/>
    </location>
    <ligand>
        <name>ATP</name>
        <dbReference type="ChEBI" id="CHEBI:30616"/>
    </ligand>
</feature>
<dbReference type="PANTHER" id="PTHR34265:SF1">
    <property type="entry name" value="TYPE III PANTOTHENATE KINASE"/>
    <property type="match status" value="1"/>
</dbReference>
<dbReference type="AlphaFoldDB" id="A0A7X2NQ99"/>
<keyword evidence="10 16" id="KW-0418">Kinase</keyword>
<evidence type="ECO:0000256" key="12">
    <source>
        <dbReference type="ARBA" id="ARBA00022958"/>
    </source>
</evidence>
<evidence type="ECO:0000256" key="16">
    <source>
        <dbReference type="HAMAP-Rule" id="MF_01274"/>
    </source>
</evidence>
<evidence type="ECO:0000256" key="15">
    <source>
        <dbReference type="ARBA" id="ARBA00040883"/>
    </source>
</evidence>
<dbReference type="Pfam" id="PF03309">
    <property type="entry name" value="Pan_kinase"/>
    <property type="match status" value="1"/>
</dbReference>
<reference evidence="17 18" key="1">
    <citation type="submission" date="2019-08" db="EMBL/GenBank/DDBJ databases">
        <title>In-depth cultivation of the pig gut microbiome towards novel bacterial diversity and tailored functional studies.</title>
        <authorList>
            <person name="Wylensek D."/>
            <person name="Hitch T.C.A."/>
            <person name="Clavel T."/>
        </authorList>
    </citation>
    <scope>NUCLEOTIDE SEQUENCE [LARGE SCALE GENOMIC DNA]</scope>
    <source>
        <strain evidence="17 18">Oil+RF-744-GAM-WT-6</strain>
    </source>
</reference>
<keyword evidence="18" id="KW-1185">Reference proteome</keyword>
<keyword evidence="7 16" id="KW-0963">Cytoplasm</keyword>
<evidence type="ECO:0000313" key="18">
    <source>
        <dbReference type="Proteomes" id="UP000461880"/>
    </source>
</evidence>
<dbReference type="NCBIfam" id="TIGR00671">
    <property type="entry name" value="baf"/>
    <property type="match status" value="1"/>
</dbReference>
<evidence type="ECO:0000256" key="10">
    <source>
        <dbReference type="ARBA" id="ARBA00022777"/>
    </source>
</evidence>
<comment type="pathway">
    <text evidence="4 16">Cofactor biosynthesis; coenzyme A biosynthesis; CoA from (R)-pantothenate: step 1/5.</text>
</comment>
<evidence type="ECO:0000256" key="13">
    <source>
        <dbReference type="ARBA" id="ARBA00022993"/>
    </source>
</evidence>
<evidence type="ECO:0000256" key="2">
    <source>
        <dbReference type="ARBA" id="ARBA00001958"/>
    </source>
</evidence>
<comment type="function">
    <text evidence="16">Catalyzes the phosphorylation of pantothenate (Pan), the first step in CoA biosynthesis.</text>
</comment>
<comment type="similarity">
    <text evidence="14 16">Belongs to the type III pantothenate kinase family.</text>
</comment>
<keyword evidence="12 16" id="KW-0630">Potassium</keyword>
<evidence type="ECO:0000256" key="3">
    <source>
        <dbReference type="ARBA" id="ARBA00004496"/>
    </source>
</evidence>